<name>A0AAV6VZQ2_9ARAC</name>
<feature type="domain" description="DUF7153" evidence="1">
    <location>
        <begin position="64"/>
        <end position="233"/>
    </location>
</feature>
<dbReference type="PANTHER" id="PTHR22198">
    <property type="entry name" value="FERM DOMAIN-CONTAINING PROTEIN"/>
    <property type="match status" value="1"/>
</dbReference>
<reference evidence="2 3" key="1">
    <citation type="journal article" date="2022" name="Nat. Ecol. Evol.">
        <title>A masculinizing supergene underlies an exaggerated male reproductive morph in a spider.</title>
        <authorList>
            <person name="Hendrickx F."/>
            <person name="De Corte Z."/>
            <person name="Sonet G."/>
            <person name="Van Belleghem S.M."/>
            <person name="Kostlbacher S."/>
            <person name="Vangestel C."/>
        </authorList>
    </citation>
    <scope>NUCLEOTIDE SEQUENCE [LARGE SCALE GENOMIC DNA]</scope>
    <source>
        <strain evidence="2">W744_W776</strain>
    </source>
</reference>
<evidence type="ECO:0000313" key="3">
    <source>
        <dbReference type="Proteomes" id="UP000827092"/>
    </source>
</evidence>
<comment type="caution">
    <text evidence="2">The sequence shown here is derived from an EMBL/GenBank/DDBJ whole genome shotgun (WGS) entry which is preliminary data.</text>
</comment>
<protein>
    <recommendedName>
        <fullName evidence="1">DUF7153 domain-containing protein</fullName>
    </recommendedName>
</protein>
<dbReference type="AlphaFoldDB" id="A0AAV6VZQ2"/>
<dbReference type="InterPro" id="IPR055577">
    <property type="entry name" value="DUF7153"/>
</dbReference>
<keyword evidence="3" id="KW-1185">Reference proteome</keyword>
<evidence type="ECO:0000313" key="2">
    <source>
        <dbReference type="EMBL" id="KAG8201168.1"/>
    </source>
</evidence>
<accession>A0AAV6VZQ2</accession>
<organism evidence="2 3">
    <name type="scientific">Oedothorax gibbosus</name>
    <dbReference type="NCBI Taxonomy" id="931172"/>
    <lineage>
        <taxon>Eukaryota</taxon>
        <taxon>Metazoa</taxon>
        <taxon>Ecdysozoa</taxon>
        <taxon>Arthropoda</taxon>
        <taxon>Chelicerata</taxon>
        <taxon>Arachnida</taxon>
        <taxon>Araneae</taxon>
        <taxon>Araneomorphae</taxon>
        <taxon>Entelegynae</taxon>
        <taxon>Araneoidea</taxon>
        <taxon>Linyphiidae</taxon>
        <taxon>Erigoninae</taxon>
        <taxon>Oedothorax</taxon>
    </lineage>
</organism>
<dbReference type="EMBL" id="JAFNEN010000008">
    <property type="protein sequence ID" value="KAG8201168.1"/>
    <property type="molecule type" value="Genomic_DNA"/>
</dbReference>
<dbReference type="Pfam" id="PF23672">
    <property type="entry name" value="DUF7153"/>
    <property type="match status" value="1"/>
</dbReference>
<evidence type="ECO:0000259" key="1">
    <source>
        <dbReference type="Pfam" id="PF23672"/>
    </source>
</evidence>
<gene>
    <name evidence="2" type="ORF">JTE90_028827</name>
</gene>
<proteinExistence type="predicted"/>
<sequence length="238" mass="27233">MNTLEVADPKVCIIIDFRENGSFATQDLPFPSTALRLTPKEWLASQLNRQKKAFAWIKESQSAIEGLLLMNVERHSQFPFVTYLVTNTIYTDPRRIIVQLRSQATPGTEQLQHTAGYEEVASIIKPSLDCHTKRPVTNRTGYIISAFRVFPGEDREKLEKNWLTWTGARQVYTSLPKHLGLRRLTFHKKLFPDGGITYVLMCECSALVEHVTEALVFVDHLRARCCGYTALYRPVDVF</sequence>
<dbReference type="Proteomes" id="UP000827092">
    <property type="component" value="Unassembled WGS sequence"/>
</dbReference>
<dbReference type="PANTHER" id="PTHR22198:SF1">
    <property type="entry name" value="FERM DOMAIN-CONTAINING PROTEIN"/>
    <property type="match status" value="1"/>
</dbReference>